<name>A0A4R5A724_9ACTN</name>
<dbReference type="EMBL" id="SMLB01000026">
    <property type="protein sequence ID" value="TDD67781.1"/>
    <property type="molecule type" value="Genomic_DNA"/>
</dbReference>
<dbReference type="RefSeq" id="WP_132104576.1">
    <property type="nucleotide sequence ID" value="NZ_SMLB01000026.1"/>
</dbReference>
<feature type="chain" id="PRO_5038775113" evidence="6">
    <location>
        <begin position="25"/>
        <end position="783"/>
    </location>
</feature>
<evidence type="ECO:0000259" key="7">
    <source>
        <dbReference type="PROSITE" id="PS50847"/>
    </source>
</evidence>
<sequence length="783" mass="80215">MNRVIARRLLAAVAVTGTGALAFAGAVPAAATDDLTELVDLQSDAVVARTLEVAADRADLAVDVVRELVESGQAIVGDGGTLSYTDRFEAPDDHDHAGEASPAADVPGDPAGGSKPGAPLTIYLDFDGATIRSTEWNRYYQEDVYELTPNAAASDADYVYQVWARVAEDYAPFDVNVTTTDPGPDALYKTSEDDGEYGMTAVVTDTTDIAPAEESSGRAWVGGFGNEFLSPAMIFAPMARDSNAPDVGNIVSHEVGHTLNLAHDGIGDDEYYGDALAEPGSLWGPIMGAPWSTPLSQWSPGDYADATNPGDDDLAEITADTTIRTFAVFDGDAMWTDVYCTDASDPNNPQPGDRAFKPAGPEAAPCAEAGTELTLEFHYGGRAAYAADDHGDVLDEGTALDTSTGEFTAAGVIGQSGERDVFTLVTNGGPVTVAAEGATVGGNLDIRLELIDADGELVAEANPEAATDIASSPTDRTASGLDAQIETELETGLYYVRVSGIGQGDPAANTPSNGSGYTEYGSLGNYTVTGTAAAFEAAPITIISPEDGDEVQRSPVEITGSAEPGSTVTLTIGDEVVGEGTTDDEGTWSIVLTADLPYGESTITAQQTVGSIEVPETASVTVVVPVDPPTIVRPVDGDTATTATPTFSGEGLPGASVELSITCGEETWSGTAEVDGEGAWTFEPEQNLPNGVCSVTAVQSINGVTSAQTDAVSFTVDVASGDEGGSDDGGEGGTDDGGEGGTEDGDDLPDTGTSTNLFLLTAGVVLLGLGGALYAHTRRGVAG</sequence>
<dbReference type="Proteomes" id="UP000295217">
    <property type="component" value="Unassembled WGS sequence"/>
</dbReference>
<dbReference type="NCBIfam" id="TIGR01167">
    <property type="entry name" value="LPXTG_anchor"/>
    <property type="match status" value="1"/>
</dbReference>
<evidence type="ECO:0000256" key="5">
    <source>
        <dbReference type="SAM" id="MobiDB-lite"/>
    </source>
</evidence>
<dbReference type="SUPFAM" id="SSF55486">
    <property type="entry name" value="Metalloproteases ('zincins'), catalytic domain"/>
    <property type="match status" value="1"/>
</dbReference>
<keyword evidence="3 6" id="KW-0732">Signal</keyword>
<keyword evidence="9" id="KW-1185">Reference proteome</keyword>
<evidence type="ECO:0000256" key="2">
    <source>
        <dbReference type="ARBA" id="ARBA00022525"/>
    </source>
</evidence>
<evidence type="ECO:0000256" key="4">
    <source>
        <dbReference type="ARBA" id="ARBA00023088"/>
    </source>
</evidence>
<dbReference type="Gene3D" id="2.60.120.380">
    <property type="match status" value="1"/>
</dbReference>
<keyword evidence="2" id="KW-0964">Secreted</keyword>
<gene>
    <name evidence="8" type="ORF">E1262_18250</name>
</gene>
<evidence type="ECO:0000313" key="9">
    <source>
        <dbReference type="Proteomes" id="UP000295217"/>
    </source>
</evidence>
<keyword evidence="4" id="KW-0572">Peptidoglycan-anchor</keyword>
<proteinExistence type="predicted"/>
<dbReference type="GO" id="GO:0005975">
    <property type="term" value="P:carbohydrate metabolic process"/>
    <property type="evidence" value="ECO:0007669"/>
    <property type="project" value="UniProtKB-ARBA"/>
</dbReference>
<dbReference type="AlphaFoldDB" id="A0A4R5A724"/>
<dbReference type="InterPro" id="IPR019931">
    <property type="entry name" value="LPXTG_anchor"/>
</dbReference>
<organism evidence="8 9">
    <name type="scientific">Jiangella aurantiaca</name>
    <dbReference type="NCBI Taxonomy" id="2530373"/>
    <lineage>
        <taxon>Bacteria</taxon>
        <taxon>Bacillati</taxon>
        <taxon>Actinomycetota</taxon>
        <taxon>Actinomycetes</taxon>
        <taxon>Jiangellales</taxon>
        <taxon>Jiangellaceae</taxon>
        <taxon>Jiangella</taxon>
    </lineage>
</organism>
<feature type="signal peptide" evidence="6">
    <location>
        <begin position="1"/>
        <end position="24"/>
    </location>
</feature>
<evidence type="ECO:0000256" key="6">
    <source>
        <dbReference type="SAM" id="SignalP"/>
    </source>
</evidence>
<dbReference type="InterPro" id="IPR013783">
    <property type="entry name" value="Ig-like_fold"/>
</dbReference>
<feature type="region of interest" description="Disordered" evidence="5">
    <location>
        <begin position="718"/>
        <end position="752"/>
    </location>
</feature>
<feature type="compositionally biased region" description="Basic and acidic residues" evidence="5">
    <location>
        <begin position="86"/>
        <end position="98"/>
    </location>
</feature>
<keyword evidence="1" id="KW-0134">Cell wall</keyword>
<dbReference type="Pfam" id="PF17936">
    <property type="entry name" value="Big_6"/>
    <property type="match status" value="1"/>
</dbReference>
<dbReference type="InterPro" id="IPR044016">
    <property type="entry name" value="Big_13"/>
</dbReference>
<dbReference type="OrthoDB" id="954626at2"/>
<feature type="domain" description="Gram-positive cocci surface proteins LPxTG" evidence="7">
    <location>
        <begin position="748"/>
        <end position="783"/>
    </location>
</feature>
<dbReference type="Gene3D" id="2.60.40.10">
    <property type="entry name" value="Immunoglobulins"/>
    <property type="match status" value="2"/>
</dbReference>
<dbReference type="PROSITE" id="PS50847">
    <property type="entry name" value="GRAM_POS_ANCHORING"/>
    <property type="match status" value="1"/>
</dbReference>
<feature type="compositionally biased region" description="Acidic residues" evidence="5">
    <location>
        <begin position="724"/>
        <end position="749"/>
    </location>
</feature>
<evidence type="ECO:0000256" key="1">
    <source>
        <dbReference type="ARBA" id="ARBA00022512"/>
    </source>
</evidence>
<dbReference type="InterPro" id="IPR041498">
    <property type="entry name" value="Big_6"/>
</dbReference>
<protein>
    <submittedName>
        <fullName evidence="8">LPXTG cell wall anchor domain-containing protein</fullName>
    </submittedName>
</protein>
<evidence type="ECO:0000256" key="3">
    <source>
        <dbReference type="ARBA" id="ARBA00022729"/>
    </source>
</evidence>
<feature type="region of interest" description="Disordered" evidence="5">
    <location>
        <begin position="85"/>
        <end position="114"/>
    </location>
</feature>
<comment type="caution">
    <text evidence="8">The sequence shown here is derived from an EMBL/GenBank/DDBJ whole genome shotgun (WGS) entry which is preliminary data.</text>
</comment>
<dbReference type="Pfam" id="PF00746">
    <property type="entry name" value="Gram_pos_anchor"/>
    <property type="match status" value="1"/>
</dbReference>
<reference evidence="8 9" key="1">
    <citation type="submission" date="2019-02" db="EMBL/GenBank/DDBJ databases">
        <title>Draft genome sequences of novel Actinobacteria.</title>
        <authorList>
            <person name="Sahin N."/>
            <person name="Ay H."/>
            <person name="Saygin H."/>
        </authorList>
    </citation>
    <scope>NUCLEOTIDE SEQUENCE [LARGE SCALE GENOMIC DNA]</scope>
    <source>
        <strain evidence="8 9">8K307</strain>
    </source>
</reference>
<dbReference type="Pfam" id="PF19077">
    <property type="entry name" value="Big_13"/>
    <property type="match status" value="1"/>
</dbReference>
<evidence type="ECO:0000313" key="8">
    <source>
        <dbReference type="EMBL" id="TDD67781.1"/>
    </source>
</evidence>
<accession>A0A4R5A724</accession>
<feature type="region of interest" description="Disordered" evidence="5">
    <location>
        <begin position="633"/>
        <end position="654"/>
    </location>
</feature>